<name>U1X866_ANEAE</name>
<keyword evidence="3" id="KW-1185">Reference proteome</keyword>
<dbReference type="PATRIC" id="fig|649747.3.peg.646"/>
<sequence>MSVAPRYSSLISKSNETKSQIKGAGKMNTKDTLRTFEEVAGYYIAELDNYSPEKFRSKPSEEEWSLSQLYNHLIMAAFHMQIKAIEDCELGRCSVLDGEKTEVGAAVFAAGAFPPIQIRVPAKPGYTPDYSTDKQEIKERMLQVIEEMRSVEQRLASIPPDRKIEHPAFGCLNAVEWFQLVPMHFAHHLCQKEKLEAL</sequence>
<reference evidence="2 3" key="1">
    <citation type="submission" date="2013-08" db="EMBL/GenBank/DDBJ databases">
        <authorList>
            <person name="Weinstock G."/>
            <person name="Sodergren E."/>
            <person name="Wylie T."/>
            <person name="Fulton L."/>
            <person name="Fulton R."/>
            <person name="Fronick C."/>
            <person name="O'Laughlin M."/>
            <person name="Godfrey J."/>
            <person name="Miner T."/>
            <person name="Herter B."/>
            <person name="Appelbaum E."/>
            <person name="Cordes M."/>
            <person name="Lek S."/>
            <person name="Wollam A."/>
            <person name="Pepin K.H."/>
            <person name="Palsikar V.B."/>
            <person name="Mitreva M."/>
            <person name="Wilson R.K."/>
        </authorList>
    </citation>
    <scope>NUCLEOTIDE SEQUENCE [LARGE SCALE GENOMIC DNA]</scope>
    <source>
        <strain evidence="2 3">ATCC 12856</strain>
    </source>
</reference>
<comment type="caution">
    <text evidence="2">The sequence shown here is derived from an EMBL/GenBank/DDBJ whole genome shotgun (WGS) entry which is preliminary data.</text>
</comment>
<dbReference type="Gene3D" id="1.20.120.450">
    <property type="entry name" value="dinb family like domain"/>
    <property type="match status" value="1"/>
</dbReference>
<dbReference type="HOGENOM" id="CLU_120523_0_0_9"/>
<proteinExistence type="predicted"/>
<accession>U1X866</accession>
<protein>
    <recommendedName>
        <fullName evidence="1">DinB-like domain-containing protein</fullName>
    </recommendedName>
</protein>
<dbReference type="InterPro" id="IPR024775">
    <property type="entry name" value="DinB-like"/>
</dbReference>
<dbReference type="InterPro" id="IPR034660">
    <property type="entry name" value="DinB/YfiT-like"/>
</dbReference>
<evidence type="ECO:0000313" key="3">
    <source>
        <dbReference type="Proteomes" id="UP000016511"/>
    </source>
</evidence>
<dbReference type="EMBL" id="AWSJ01000049">
    <property type="protein sequence ID" value="ERI11160.1"/>
    <property type="molecule type" value="Genomic_DNA"/>
</dbReference>
<dbReference type="Proteomes" id="UP000016511">
    <property type="component" value="Unassembled WGS sequence"/>
</dbReference>
<evidence type="ECO:0000313" key="2">
    <source>
        <dbReference type="EMBL" id="ERI11160.1"/>
    </source>
</evidence>
<dbReference type="eggNOG" id="ENOG50313EY">
    <property type="taxonomic scope" value="Bacteria"/>
</dbReference>
<dbReference type="SUPFAM" id="SSF109854">
    <property type="entry name" value="DinB/YfiT-like putative metalloenzymes"/>
    <property type="match status" value="1"/>
</dbReference>
<dbReference type="Pfam" id="PF12867">
    <property type="entry name" value="DinB_2"/>
    <property type="match status" value="1"/>
</dbReference>
<gene>
    <name evidence="2" type="ORF">HMPREF0083_00718</name>
</gene>
<organism evidence="2 3">
    <name type="scientific">Aneurinibacillus aneurinilyticus ATCC 12856</name>
    <dbReference type="NCBI Taxonomy" id="649747"/>
    <lineage>
        <taxon>Bacteria</taxon>
        <taxon>Bacillati</taxon>
        <taxon>Bacillota</taxon>
        <taxon>Bacilli</taxon>
        <taxon>Bacillales</taxon>
        <taxon>Paenibacillaceae</taxon>
        <taxon>Aneurinibacillus group</taxon>
        <taxon>Aneurinibacillus</taxon>
    </lineage>
</organism>
<evidence type="ECO:0000259" key="1">
    <source>
        <dbReference type="Pfam" id="PF12867"/>
    </source>
</evidence>
<dbReference type="AlphaFoldDB" id="U1X866"/>
<dbReference type="STRING" id="649747.HMPREF0083_00718"/>
<feature type="domain" description="DinB-like" evidence="1">
    <location>
        <begin position="36"/>
        <end position="189"/>
    </location>
</feature>